<protein>
    <submittedName>
        <fullName evidence="1">Uncharacterized protein</fullName>
    </submittedName>
</protein>
<reference evidence="1" key="1">
    <citation type="submission" date="2019-08" db="EMBL/GenBank/DDBJ databases">
        <authorList>
            <person name="Kucharzyk K."/>
            <person name="Murdoch R.W."/>
            <person name="Higgins S."/>
            <person name="Loffler F."/>
        </authorList>
    </citation>
    <scope>NUCLEOTIDE SEQUENCE</scope>
</reference>
<sequence length="65" mass="7433">MSIVIARIDISGPTGKRILRDLQNHPKVAKIETSLPKELEGKKLYTVEEAFDGLRKKVKEHYSKK</sequence>
<accession>A0A645BAV3</accession>
<name>A0A645BAV3_9ZZZZ</name>
<dbReference type="AlphaFoldDB" id="A0A645BAV3"/>
<gene>
    <name evidence="1" type="ORF">SDC9_109460</name>
</gene>
<proteinExistence type="predicted"/>
<organism evidence="1">
    <name type="scientific">bioreactor metagenome</name>
    <dbReference type="NCBI Taxonomy" id="1076179"/>
    <lineage>
        <taxon>unclassified sequences</taxon>
        <taxon>metagenomes</taxon>
        <taxon>ecological metagenomes</taxon>
    </lineage>
</organism>
<dbReference type="EMBL" id="VSSQ01018944">
    <property type="protein sequence ID" value="MPM62585.1"/>
    <property type="molecule type" value="Genomic_DNA"/>
</dbReference>
<comment type="caution">
    <text evidence="1">The sequence shown here is derived from an EMBL/GenBank/DDBJ whole genome shotgun (WGS) entry which is preliminary data.</text>
</comment>
<evidence type="ECO:0000313" key="1">
    <source>
        <dbReference type="EMBL" id="MPM62585.1"/>
    </source>
</evidence>